<dbReference type="EMBL" id="JBEPMN010000003">
    <property type="protein sequence ID" value="MET3661083.1"/>
    <property type="molecule type" value="Genomic_DNA"/>
</dbReference>
<evidence type="ECO:0000313" key="2">
    <source>
        <dbReference type="EMBL" id="MET3661083.1"/>
    </source>
</evidence>
<dbReference type="RefSeq" id="WP_354150960.1">
    <property type="nucleotide sequence ID" value="NZ_JBEPMN010000003.1"/>
</dbReference>
<sequence>MRRIIICAAMLLMPHVALAADTPVPAAELKALVAGKTINSSGAKLRYGADGRYSYNGGSPGKYTVSAGKICVKFDAGNSRCDRIVKSGKKYFLINSGGKRFPFN</sequence>
<accession>A0ABV2KM40</accession>
<keyword evidence="3" id="KW-1185">Reference proteome</keyword>
<proteinExistence type="predicted"/>
<gene>
    <name evidence="2" type="ORF">ABID44_001398</name>
</gene>
<evidence type="ECO:0000256" key="1">
    <source>
        <dbReference type="SAM" id="SignalP"/>
    </source>
</evidence>
<comment type="caution">
    <text evidence="2">The sequence shown here is derived from an EMBL/GenBank/DDBJ whole genome shotgun (WGS) entry which is preliminary data.</text>
</comment>
<evidence type="ECO:0000313" key="3">
    <source>
        <dbReference type="Proteomes" id="UP001549143"/>
    </source>
</evidence>
<protein>
    <submittedName>
        <fullName evidence="2">Uncharacterized protein</fullName>
    </submittedName>
</protein>
<name>A0ABV2KM40_9HYPH</name>
<dbReference type="Proteomes" id="UP001549143">
    <property type="component" value="Unassembled WGS sequence"/>
</dbReference>
<keyword evidence="1" id="KW-0732">Signal</keyword>
<organism evidence="2 3">
    <name type="scientific">Aquamicrobium ahrensii</name>
    <dbReference type="NCBI Taxonomy" id="469551"/>
    <lineage>
        <taxon>Bacteria</taxon>
        <taxon>Pseudomonadati</taxon>
        <taxon>Pseudomonadota</taxon>
        <taxon>Alphaproteobacteria</taxon>
        <taxon>Hyphomicrobiales</taxon>
        <taxon>Phyllobacteriaceae</taxon>
        <taxon>Aquamicrobium</taxon>
    </lineage>
</organism>
<reference evidence="2 3" key="1">
    <citation type="submission" date="2024-06" db="EMBL/GenBank/DDBJ databases">
        <title>Genomic Encyclopedia of Type Strains, Phase IV (KMG-IV): sequencing the most valuable type-strain genomes for metagenomic binning, comparative biology and taxonomic classification.</title>
        <authorList>
            <person name="Goeker M."/>
        </authorList>
    </citation>
    <scope>NUCLEOTIDE SEQUENCE [LARGE SCALE GENOMIC DNA]</scope>
    <source>
        <strain evidence="2 3">DSM 19730</strain>
    </source>
</reference>
<feature type="signal peptide" evidence="1">
    <location>
        <begin position="1"/>
        <end position="19"/>
    </location>
</feature>
<feature type="chain" id="PRO_5047458252" evidence="1">
    <location>
        <begin position="20"/>
        <end position="104"/>
    </location>
</feature>